<dbReference type="EMBL" id="FRBX01000002">
    <property type="protein sequence ID" value="SHL95667.1"/>
    <property type="molecule type" value="Genomic_DNA"/>
</dbReference>
<accession>A0AB36NXK1</accession>
<name>A0AB36NXK1_9FLAO</name>
<reference evidence="2 3" key="2">
    <citation type="submission" date="2016-11" db="EMBL/GenBank/DDBJ databases">
        <authorList>
            <person name="Varghese N."/>
            <person name="Submissions S."/>
        </authorList>
    </citation>
    <scope>NUCLEOTIDE SEQUENCE [LARGE SCALE GENOMIC DNA]</scope>
    <source>
        <strain evidence="2 3">DSM 6368</strain>
    </source>
</reference>
<dbReference type="Proteomes" id="UP000198431">
    <property type="component" value="Unassembled WGS sequence"/>
</dbReference>
<proteinExistence type="predicted"/>
<gene>
    <name evidence="1" type="ORF">B0A72_16025</name>
    <name evidence="2" type="ORF">SAMN05444387_1540</name>
</gene>
<dbReference type="AlphaFoldDB" id="A0AB36NXK1"/>
<sequence length="524" mass="60724">MIFFVKFYSTFGSNFKPKTKFMKRILLSIVLFTSVYLSAQTVIVEEKFEDKNEPITFEYLPNSKKFVVYKGFGITMTLSYITTNALSFDVDGKKTTLFENEKLVSPTFSVTENTYKAYDATKFMQANYKFFQDKNVFPVNHDVLEDLNSNFFGRFDYYHVLNNVTNRWPNDFFNASFNDVYDFGFTNQKQKEKIDFEKDDIYLETIEIKSKLRKRIKIDKPDLALLKGDAYAKADLKTSFSAKLNGNENFDIITKSVSADFQTSILYKTTYDFEGKKVKELPLILKLSDKFFVTSDNYGGPKDFNTTPANPSYPFAIVRVTLGTMSVNHYFIDRTTEDIYVYGIYSEKAPKEINGGVYPRGFYVFKFDKNGTKLWESVNKIDGKDFFEKINTTSRLQVNLLEYNKNLSFSVSVNDFTEFSYSTTVDKSTGSISKINFIEYNNNTSNLKSKAFVNNSYVSDEFKNKVFSQMTFVAMILNPNVMSYLKSVSKEGKKLYYESVISDQGIWLVQTDNKENYKILLFKD</sequence>
<comment type="caution">
    <text evidence="1">The sequence shown here is derived from an EMBL/GenBank/DDBJ whole genome shotgun (WGS) entry which is preliminary data.</text>
</comment>
<evidence type="ECO:0000313" key="3">
    <source>
        <dbReference type="Proteomes" id="UP000184216"/>
    </source>
</evidence>
<dbReference type="EMBL" id="MUHB01000016">
    <property type="protein sequence ID" value="OXB02689.1"/>
    <property type="molecule type" value="Genomic_DNA"/>
</dbReference>
<organism evidence="1 4">
    <name type="scientific">Flavobacterium pectinovorum</name>
    <dbReference type="NCBI Taxonomy" id="29533"/>
    <lineage>
        <taxon>Bacteria</taxon>
        <taxon>Pseudomonadati</taxon>
        <taxon>Bacteroidota</taxon>
        <taxon>Flavobacteriia</taxon>
        <taxon>Flavobacteriales</taxon>
        <taxon>Flavobacteriaceae</taxon>
        <taxon>Flavobacterium</taxon>
    </lineage>
</organism>
<evidence type="ECO:0000313" key="1">
    <source>
        <dbReference type="EMBL" id="OXB02689.1"/>
    </source>
</evidence>
<keyword evidence="3" id="KW-1185">Reference proteome</keyword>
<evidence type="ECO:0000313" key="4">
    <source>
        <dbReference type="Proteomes" id="UP000198431"/>
    </source>
</evidence>
<dbReference type="Proteomes" id="UP000184216">
    <property type="component" value="Unassembled WGS sequence"/>
</dbReference>
<protein>
    <submittedName>
        <fullName evidence="1">Uncharacterized protein</fullName>
    </submittedName>
</protein>
<reference evidence="1 4" key="1">
    <citation type="submission" date="2016-11" db="EMBL/GenBank/DDBJ databases">
        <title>Whole genomes of Flavobacteriaceae.</title>
        <authorList>
            <person name="Stine C."/>
            <person name="Li C."/>
            <person name="Tadesse D."/>
        </authorList>
    </citation>
    <scope>NUCLEOTIDE SEQUENCE [LARGE SCALE GENOMIC DNA]</scope>
    <source>
        <strain evidence="1 4">ATCC 19366</strain>
    </source>
</reference>
<evidence type="ECO:0000313" key="2">
    <source>
        <dbReference type="EMBL" id="SHL95667.1"/>
    </source>
</evidence>